<dbReference type="RefSeq" id="WP_179663276.1">
    <property type="nucleotide sequence ID" value="NZ_JACCBG010000001.1"/>
</dbReference>
<name>A0A7Y9JA96_9ACTN</name>
<feature type="transmembrane region" description="Helical" evidence="1">
    <location>
        <begin position="81"/>
        <end position="112"/>
    </location>
</feature>
<sequence>MSTGPVLRLLPRAWAVLLPLLLLGPALGAGYVLSYDMVWVPDLAMRPDFLGLGTALPRAVPSDAVVAVLDELVPGMLLQKVVLLGALLLAGFGALRLAGGTPVGGLAAVSVYVWNPFVAERLGLGHWTVLLGYAVLPWLVLEGARYRRGERVGVLPWLLLPLGSLSAGAGLASALALLVPGLGRGRRRRNLLLVAACLAANAPWLVAGLLHVTTATSTTAGSVFRLGREGSLPGPLAALTLGGVWNSEVVPGSRHSLLLTGLGTVALVGAAAYGLRPLRRRLGDRTTGALVGLWAVGFLLAAGTWALPGATGRLAAHVPGGGLLRDGGRWLALCGPLLAALVAAALDRLAVRVRDADARVLVALAGALLPLALLPDAAWGLAGRLQPVSYPADYAAARAAVAASPAPGDVLLLPFTSYRAPSWNHDRKVLDPVGRYLTRDYLASDELGVSRQVLAGEDPRVPQVLAALQADDPAQRAQRLGSLGVGLVVQEHGVPASSRYDAPVAGTVVHRGPALTVTRVDAPVQERTSSLGRVAMVAGGWTAYLAGPLVAIVPVLWRKRRKRADSGPTGW</sequence>
<evidence type="ECO:0008006" key="4">
    <source>
        <dbReference type="Google" id="ProtNLM"/>
    </source>
</evidence>
<gene>
    <name evidence="2" type="ORF">BJZ21_001628</name>
</gene>
<proteinExistence type="predicted"/>
<keyword evidence="1" id="KW-0472">Membrane</keyword>
<keyword evidence="3" id="KW-1185">Reference proteome</keyword>
<accession>A0A7Y9JA96</accession>
<dbReference type="EMBL" id="JACCBG010000001">
    <property type="protein sequence ID" value="NYD41545.1"/>
    <property type="molecule type" value="Genomic_DNA"/>
</dbReference>
<keyword evidence="1" id="KW-0812">Transmembrane</keyword>
<feature type="transmembrane region" description="Helical" evidence="1">
    <location>
        <begin position="327"/>
        <end position="346"/>
    </location>
</feature>
<protein>
    <recommendedName>
        <fullName evidence="4">YfhO family protein</fullName>
    </recommendedName>
</protein>
<reference evidence="2 3" key="1">
    <citation type="submission" date="2020-07" db="EMBL/GenBank/DDBJ databases">
        <title>Sequencing the genomes of 1000 actinobacteria strains.</title>
        <authorList>
            <person name="Klenk H.-P."/>
        </authorList>
    </citation>
    <scope>NUCLEOTIDE SEQUENCE [LARGE SCALE GENOMIC DNA]</scope>
    <source>
        <strain evidence="2 3">DSM 21350</strain>
    </source>
</reference>
<dbReference type="Proteomes" id="UP000535511">
    <property type="component" value="Unassembled WGS sequence"/>
</dbReference>
<feature type="transmembrane region" description="Helical" evidence="1">
    <location>
        <begin position="256"/>
        <end position="275"/>
    </location>
</feature>
<feature type="transmembrane region" description="Helical" evidence="1">
    <location>
        <begin position="191"/>
        <end position="212"/>
    </location>
</feature>
<evidence type="ECO:0000313" key="2">
    <source>
        <dbReference type="EMBL" id="NYD41545.1"/>
    </source>
</evidence>
<feature type="transmembrane region" description="Helical" evidence="1">
    <location>
        <begin position="124"/>
        <end position="141"/>
    </location>
</feature>
<evidence type="ECO:0000256" key="1">
    <source>
        <dbReference type="SAM" id="Phobius"/>
    </source>
</evidence>
<feature type="transmembrane region" description="Helical" evidence="1">
    <location>
        <begin position="287"/>
        <end position="307"/>
    </location>
</feature>
<organism evidence="2 3">
    <name type="scientific">Nocardioides panaciterrulae</name>
    <dbReference type="NCBI Taxonomy" id="661492"/>
    <lineage>
        <taxon>Bacteria</taxon>
        <taxon>Bacillati</taxon>
        <taxon>Actinomycetota</taxon>
        <taxon>Actinomycetes</taxon>
        <taxon>Propionibacteriales</taxon>
        <taxon>Nocardioidaceae</taxon>
        <taxon>Nocardioides</taxon>
    </lineage>
</organism>
<feature type="transmembrane region" description="Helical" evidence="1">
    <location>
        <begin position="153"/>
        <end position="179"/>
    </location>
</feature>
<feature type="transmembrane region" description="Helical" evidence="1">
    <location>
        <begin position="358"/>
        <end position="382"/>
    </location>
</feature>
<keyword evidence="1" id="KW-1133">Transmembrane helix</keyword>
<comment type="caution">
    <text evidence="2">The sequence shown here is derived from an EMBL/GenBank/DDBJ whole genome shotgun (WGS) entry which is preliminary data.</text>
</comment>
<dbReference type="AlphaFoldDB" id="A0A7Y9JA96"/>
<feature type="transmembrane region" description="Helical" evidence="1">
    <location>
        <begin position="534"/>
        <end position="557"/>
    </location>
</feature>
<evidence type="ECO:0000313" key="3">
    <source>
        <dbReference type="Proteomes" id="UP000535511"/>
    </source>
</evidence>